<feature type="compositionally biased region" description="Basic and acidic residues" evidence="4">
    <location>
        <begin position="352"/>
        <end position="369"/>
    </location>
</feature>
<reference evidence="5 6" key="2">
    <citation type="journal article" date="2013" name="PLoS Genet.">
        <title>Comparative genome structure, secondary metabolite, and effector coding capacity across Cochliobolus pathogens.</title>
        <authorList>
            <person name="Condon B.J."/>
            <person name="Leng Y."/>
            <person name="Wu D."/>
            <person name="Bushley K.E."/>
            <person name="Ohm R.A."/>
            <person name="Otillar R."/>
            <person name="Martin J."/>
            <person name="Schackwitz W."/>
            <person name="Grimwood J."/>
            <person name="MohdZainudin N."/>
            <person name="Xue C."/>
            <person name="Wang R."/>
            <person name="Manning V.A."/>
            <person name="Dhillon B."/>
            <person name="Tu Z.J."/>
            <person name="Steffenson B.J."/>
            <person name="Salamov A."/>
            <person name="Sun H."/>
            <person name="Lowry S."/>
            <person name="LaButti K."/>
            <person name="Han J."/>
            <person name="Copeland A."/>
            <person name="Lindquist E."/>
            <person name="Barry K."/>
            <person name="Schmutz J."/>
            <person name="Baker S.E."/>
            <person name="Ciuffetti L.M."/>
            <person name="Grigoriev I.V."/>
            <person name="Zhong S."/>
            <person name="Turgeon B.G."/>
        </authorList>
    </citation>
    <scope>NUCLEOTIDE SEQUENCE [LARGE SCALE GENOMIC DNA]</scope>
    <source>
        <strain evidence="6">28A</strain>
    </source>
</reference>
<dbReference type="HOGENOM" id="CLU_310601_0_0_1"/>
<dbReference type="Gene3D" id="3.30.40.10">
    <property type="entry name" value="Zinc/RING finger domain, C3HC4 (zinc finger)"/>
    <property type="match status" value="1"/>
</dbReference>
<feature type="region of interest" description="Disordered" evidence="4">
    <location>
        <begin position="586"/>
        <end position="628"/>
    </location>
</feature>
<dbReference type="InterPro" id="IPR013083">
    <property type="entry name" value="Znf_RING/FYVE/PHD"/>
</dbReference>
<reference evidence="5 6" key="1">
    <citation type="journal article" date="2012" name="PLoS Pathog.">
        <title>Diverse lifestyles and strategies of plant pathogenesis encoded in the genomes of eighteen Dothideomycetes fungi.</title>
        <authorList>
            <person name="Ohm R.A."/>
            <person name="Feau N."/>
            <person name="Henrissat B."/>
            <person name="Schoch C.L."/>
            <person name="Horwitz B.A."/>
            <person name="Barry K.W."/>
            <person name="Condon B.J."/>
            <person name="Copeland A.C."/>
            <person name="Dhillon B."/>
            <person name="Glaser F."/>
            <person name="Hesse C.N."/>
            <person name="Kosti I."/>
            <person name="LaButti K."/>
            <person name="Lindquist E.A."/>
            <person name="Lucas S."/>
            <person name="Salamov A.A."/>
            <person name="Bradshaw R.E."/>
            <person name="Ciuffetti L."/>
            <person name="Hamelin R.C."/>
            <person name="Kema G.H.J."/>
            <person name="Lawrence C."/>
            <person name="Scott J.A."/>
            <person name="Spatafora J.W."/>
            <person name="Turgeon B.G."/>
            <person name="de Wit P.J.G.M."/>
            <person name="Zhong S."/>
            <person name="Goodwin S.B."/>
            <person name="Grigoriev I.V."/>
        </authorList>
    </citation>
    <scope>NUCLEOTIDE SEQUENCE [LARGE SCALE GENOMIC DNA]</scope>
    <source>
        <strain evidence="6">28A</strain>
    </source>
</reference>
<keyword evidence="3" id="KW-0862">Zinc</keyword>
<feature type="compositionally biased region" description="Basic residues" evidence="4">
    <location>
        <begin position="522"/>
        <end position="537"/>
    </location>
</feature>
<feature type="region of interest" description="Disordered" evidence="4">
    <location>
        <begin position="334"/>
        <end position="397"/>
    </location>
</feature>
<protein>
    <submittedName>
        <fullName evidence="5">Uncharacterized protein</fullName>
    </submittedName>
</protein>
<dbReference type="Proteomes" id="UP000016935">
    <property type="component" value="Unassembled WGS sequence"/>
</dbReference>
<sequence length="947" mass="107130">MGQSLLFKWEDSQALKHHCGFCERPLNHPGARVSCFGKHSEPCARFHQAMFMRLRGHTCQYCLSIDEAHYKRHQDIAEQLRALYESCSEVDWNIVPSEPDTALRGRRREFDRNADSSVEVEHRVIGDTLSSKRERKEAKRLARAASRPRVITQEEIRYVDSVIHSADGITSNDTDGPRNAEELDEIERQLRYHAHIYNTRRSRDGLKKLADVPSDTSDVDFDAEMDRILDVFRIIELLKRNTNTRGLQGKELRKFLTLVDGFKRAVVEDIVLVKKDTAEVRMRRAGYLRYIHRTSYDILEDRYSDKNWKTGEKITPGASSSSSFEMIVEELDPLPSDEQENQSSTPPWVQDGPDRRHLETTHPRVHDENGIQEATSESYENTPSHLPPDPAPSRGPVSLRVVNTKILERPTGPTSSSKKEKATQLTTDGWNVVTNGSSPRVHVPKLRVWGNIPVQQSRVTPTPRHIDTPESLDQSSAINTSSIGSPEMAPAVKDLPINTTKEPESFVAEQEGIANAHPIVSQKKKSKKLREAKRKVKKTSDPEESTGVLIADDGSDGQHSRATNAPLGDAVLGLETENQISDMEDDEVAPLSQEDDPNGEASTAATPNKEYVGASVISPPSPAPTTSHGKQIHWMNFVRHFTVDQLTNPFLPLWSGCTYASWCAFEKNGVPDCPFHQPHCACADPTADQCYLVMPSDEPCSTGPYNRLRGEKLLAQYEEDDRTKGRLMLVDNDMVEYLVEGQSSRAMCYDLGLVPPRLAKEYAEFADGFEPGSLMEQERRFERLKCRNALMKQQLTYKTLREIQCGKIEREGAQYFCYCRTTVPQELTPSLLKDLVACSYRDCPMRYFHKSCIKKLGVDKASRWYCTSCEKEMRIQANRMLRKLGYTDISDDSSCDHSHASGFDELRGLADEKVDHLLRLPKKILTELASHKLRNQMKDSEELTAMP</sequence>
<evidence type="ECO:0000313" key="6">
    <source>
        <dbReference type="Proteomes" id="UP000016935"/>
    </source>
</evidence>
<proteinExistence type="predicted"/>
<dbReference type="PROSITE" id="PS01359">
    <property type="entry name" value="ZF_PHD_1"/>
    <property type="match status" value="1"/>
</dbReference>
<dbReference type="SUPFAM" id="SSF57903">
    <property type="entry name" value="FYVE/PHD zinc finger"/>
    <property type="match status" value="1"/>
</dbReference>
<name>R0KCM4_EXST2</name>
<keyword evidence="1" id="KW-0479">Metal-binding</keyword>
<evidence type="ECO:0000256" key="3">
    <source>
        <dbReference type="ARBA" id="ARBA00022833"/>
    </source>
</evidence>
<dbReference type="AlphaFoldDB" id="R0KCM4"/>
<dbReference type="RefSeq" id="XP_008025611.1">
    <property type="nucleotide sequence ID" value="XM_008027420.1"/>
</dbReference>
<dbReference type="eggNOG" id="ENOG502SA8S">
    <property type="taxonomic scope" value="Eukaryota"/>
</dbReference>
<dbReference type="InterPro" id="IPR011011">
    <property type="entry name" value="Znf_FYVE_PHD"/>
</dbReference>
<evidence type="ECO:0000256" key="4">
    <source>
        <dbReference type="SAM" id="MobiDB-lite"/>
    </source>
</evidence>
<gene>
    <name evidence="5" type="ORF">SETTUDRAFT_153857</name>
</gene>
<keyword evidence="6" id="KW-1185">Reference proteome</keyword>
<dbReference type="GO" id="GO:0008270">
    <property type="term" value="F:zinc ion binding"/>
    <property type="evidence" value="ECO:0007669"/>
    <property type="project" value="UniProtKB-KW"/>
</dbReference>
<feature type="region of interest" description="Disordered" evidence="4">
    <location>
        <begin position="521"/>
        <end position="570"/>
    </location>
</feature>
<feature type="compositionally biased region" description="Polar residues" evidence="4">
    <location>
        <begin position="372"/>
        <end position="384"/>
    </location>
</feature>
<feature type="compositionally biased region" description="Polar residues" evidence="4">
    <location>
        <begin position="471"/>
        <end position="484"/>
    </location>
</feature>
<dbReference type="GeneID" id="19397345"/>
<dbReference type="EMBL" id="KB908592">
    <property type="protein sequence ID" value="EOA87109.1"/>
    <property type="molecule type" value="Genomic_DNA"/>
</dbReference>
<evidence type="ECO:0000256" key="1">
    <source>
        <dbReference type="ARBA" id="ARBA00022723"/>
    </source>
</evidence>
<dbReference type="OrthoDB" id="3642840at2759"/>
<feature type="region of interest" description="Disordered" evidence="4">
    <location>
        <begin position="458"/>
        <end position="490"/>
    </location>
</feature>
<dbReference type="InterPro" id="IPR019786">
    <property type="entry name" value="Zinc_finger_PHD-type_CS"/>
</dbReference>
<keyword evidence="2" id="KW-0863">Zinc-finger</keyword>
<organism evidence="5 6">
    <name type="scientific">Exserohilum turcicum (strain 28A)</name>
    <name type="common">Northern leaf blight fungus</name>
    <name type="synonym">Setosphaeria turcica</name>
    <dbReference type="NCBI Taxonomy" id="671987"/>
    <lineage>
        <taxon>Eukaryota</taxon>
        <taxon>Fungi</taxon>
        <taxon>Dikarya</taxon>
        <taxon>Ascomycota</taxon>
        <taxon>Pezizomycotina</taxon>
        <taxon>Dothideomycetes</taxon>
        <taxon>Pleosporomycetidae</taxon>
        <taxon>Pleosporales</taxon>
        <taxon>Pleosporineae</taxon>
        <taxon>Pleosporaceae</taxon>
        <taxon>Exserohilum</taxon>
    </lineage>
</organism>
<evidence type="ECO:0000313" key="5">
    <source>
        <dbReference type="EMBL" id="EOA87109.1"/>
    </source>
</evidence>
<evidence type="ECO:0000256" key="2">
    <source>
        <dbReference type="ARBA" id="ARBA00022771"/>
    </source>
</evidence>
<accession>R0KCM4</accession>
<feature type="compositionally biased region" description="Acidic residues" evidence="4">
    <location>
        <begin position="586"/>
        <end position="598"/>
    </location>
</feature>